<dbReference type="OrthoDB" id="10004966at2"/>
<keyword evidence="1" id="KW-0472">Membrane</keyword>
<keyword evidence="3" id="KW-1185">Reference proteome</keyword>
<organism evidence="2 3">
    <name type="scientific">Edaphosphingomonas laterariae</name>
    <dbReference type="NCBI Taxonomy" id="861865"/>
    <lineage>
        <taxon>Bacteria</taxon>
        <taxon>Pseudomonadati</taxon>
        <taxon>Pseudomonadota</taxon>
        <taxon>Alphaproteobacteria</taxon>
        <taxon>Sphingomonadales</taxon>
        <taxon>Rhizorhabdaceae</taxon>
        <taxon>Edaphosphingomonas</taxon>
    </lineage>
</organism>
<evidence type="ECO:0000313" key="3">
    <source>
        <dbReference type="Proteomes" id="UP000198281"/>
    </source>
</evidence>
<keyword evidence="1" id="KW-1133">Transmembrane helix</keyword>
<proteinExistence type="predicted"/>
<dbReference type="AlphaFoldDB" id="A0A239CZZ7"/>
<keyword evidence="1" id="KW-0812">Transmembrane</keyword>
<dbReference type="RefSeq" id="WP_089218407.1">
    <property type="nucleotide sequence ID" value="NZ_FZOS01000003.1"/>
</dbReference>
<protein>
    <submittedName>
        <fullName evidence="2">Uncharacterized protein</fullName>
    </submittedName>
</protein>
<dbReference type="Proteomes" id="UP000198281">
    <property type="component" value="Unassembled WGS sequence"/>
</dbReference>
<gene>
    <name evidence="2" type="ORF">SAMN06295912_103115</name>
</gene>
<reference evidence="3" key="1">
    <citation type="submission" date="2017-06" db="EMBL/GenBank/DDBJ databases">
        <authorList>
            <person name="Varghese N."/>
            <person name="Submissions S."/>
        </authorList>
    </citation>
    <scope>NUCLEOTIDE SEQUENCE [LARGE SCALE GENOMIC DNA]</scope>
    <source>
        <strain evidence="3">LNB2</strain>
    </source>
</reference>
<evidence type="ECO:0000256" key="1">
    <source>
        <dbReference type="SAM" id="Phobius"/>
    </source>
</evidence>
<accession>A0A239CZZ7</accession>
<dbReference type="EMBL" id="FZOS01000003">
    <property type="protein sequence ID" value="SNS25114.1"/>
    <property type="molecule type" value="Genomic_DNA"/>
</dbReference>
<name>A0A239CZZ7_9SPHN</name>
<feature type="transmembrane region" description="Helical" evidence="1">
    <location>
        <begin position="36"/>
        <end position="55"/>
    </location>
</feature>
<evidence type="ECO:0000313" key="2">
    <source>
        <dbReference type="EMBL" id="SNS25114.1"/>
    </source>
</evidence>
<sequence length="93" mass="9975">MAFWLLFAFDAVLAAVLLLILAIGLGDRSGAGANIGPWITLIVAALAALGVALWFKRRHSETAATLTVLIPALPGLLYLGFVLMMVVMQPNWR</sequence>
<feature type="transmembrane region" description="Helical" evidence="1">
    <location>
        <begin position="67"/>
        <end position="88"/>
    </location>
</feature>